<dbReference type="InterPro" id="IPR000524">
    <property type="entry name" value="Tscrpt_reg_HTH_GntR"/>
</dbReference>
<dbReference type="PANTHER" id="PTHR38445:SF9">
    <property type="entry name" value="HTH-TYPE TRANSCRIPTIONAL REPRESSOR YTRA"/>
    <property type="match status" value="1"/>
</dbReference>
<dbReference type="CDD" id="cd07377">
    <property type="entry name" value="WHTH_GntR"/>
    <property type="match status" value="1"/>
</dbReference>
<dbReference type="InterPro" id="IPR036388">
    <property type="entry name" value="WH-like_DNA-bd_sf"/>
</dbReference>
<reference evidence="5" key="1">
    <citation type="submission" date="2020-10" db="EMBL/GenBank/DDBJ databases">
        <authorList>
            <person name="Castelo-Branco R."/>
            <person name="Eusebio N."/>
            <person name="Adriana R."/>
            <person name="Vieira A."/>
            <person name="Brugerolle De Fraissinette N."/>
            <person name="Rezende De Castro R."/>
            <person name="Schneider M.P."/>
            <person name="Vasconcelos V."/>
            <person name="Leao P.N."/>
        </authorList>
    </citation>
    <scope>NUCLEOTIDE SEQUENCE</scope>
    <source>
        <strain evidence="5">LEGE 06105</strain>
    </source>
</reference>
<accession>A0A8J7F8Y3</accession>
<sequence>MRIPEPFVLPIIVDNSAPITINAQIVEQIKLLIATGELHPGDALPTVTQLAKHLGVNHNTIAAVYNYLIESNYLIAQRGKGTFVADTLAVKNVVNYKQFYNLLGQAFSTATMMKLSPSEFAGAAYAQAIMLNQHTITPLKLVFVECLQHSVEIYEAIQAEIQQDIEFLSLEDLKAEKPSALKELSTADLIVTTTQHLWDVIQIATPSKEVIGINIKPDLQLLTHISSLPRNSLVLLVCEEETESEDMKKMLQQSGISHINFQQLDWDYLKENRQLLKQASLICVSKKLEDNVRQYSHKSDKLIVFSFSFDETNMSVLKARIAAIMSAR</sequence>
<keyword evidence="2" id="KW-0238">DNA-binding</keyword>
<dbReference type="PROSITE" id="PS50949">
    <property type="entry name" value="HTH_GNTR"/>
    <property type="match status" value="1"/>
</dbReference>
<protein>
    <submittedName>
        <fullName evidence="5">GntR family transcriptional regulator</fullName>
    </submittedName>
</protein>
<dbReference type="PANTHER" id="PTHR38445">
    <property type="entry name" value="HTH-TYPE TRANSCRIPTIONAL REPRESSOR YTRA"/>
    <property type="match status" value="1"/>
</dbReference>
<evidence type="ECO:0000313" key="5">
    <source>
        <dbReference type="EMBL" id="MBE9213754.1"/>
    </source>
</evidence>
<dbReference type="AlphaFoldDB" id="A0A8J7F8Y3"/>
<gene>
    <name evidence="5" type="ORF">IQ247_13950</name>
</gene>
<keyword evidence="3" id="KW-0804">Transcription</keyword>
<evidence type="ECO:0000313" key="6">
    <source>
        <dbReference type="Proteomes" id="UP000620559"/>
    </source>
</evidence>
<evidence type="ECO:0000256" key="3">
    <source>
        <dbReference type="ARBA" id="ARBA00023163"/>
    </source>
</evidence>
<comment type="caution">
    <text evidence="5">The sequence shown here is derived from an EMBL/GenBank/DDBJ whole genome shotgun (WGS) entry which is preliminary data.</text>
</comment>
<keyword evidence="1" id="KW-0805">Transcription regulation</keyword>
<evidence type="ECO:0000259" key="4">
    <source>
        <dbReference type="PROSITE" id="PS50949"/>
    </source>
</evidence>
<dbReference type="GO" id="GO:0003700">
    <property type="term" value="F:DNA-binding transcription factor activity"/>
    <property type="evidence" value="ECO:0007669"/>
    <property type="project" value="InterPro"/>
</dbReference>
<dbReference type="Proteomes" id="UP000620559">
    <property type="component" value="Unassembled WGS sequence"/>
</dbReference>
<dbReference type="RefSeq" id="WP_193920930.1">
    <property type="nucleotide sequence ID" value="NZ_JADEWL010000041.1"/>
</dbReference>
<keyword evidence="6" id="KW-1185">Reference proteome</keyword>
<organism evidence="5 6">
    <name type="scientific">Plectonema cf. radiosum LEGE 06105</name>
    <dbReference type="NCBI Taxonomy" id="945769"/>
    <lineage>
        <taxon>Bacteria</taxon>
        <taxon>Bacillati</taxon>
        <taxon>Cyanobacteriota</taxon>
        <taxon>Cyanophyceae</taxon>
        <taxon>Oscillatoriophycideae</taxon>
        <taxon>Oscillatoriales</taxon>
        <taxon>Microcoleaceae</taxon>
        <taxon>Plectonema</taxon>
    </lineage>
</organism>
<dbReference type="SMART" id="SM00345">
    <property type="entry name" value="HTH_GNTR"/>
    <property type="match status" value="1"/>
</dbReference>
<evidence type="ECO:0000256" key="2">
    <source>
        <dbReference type="ARBA" id="ARBA00023125"/>
    </source>
</evidence>
<dbReference type="EMBL" id="JADEWL010000041">
    <property type="protein sequence ID" value="MBE9213754.1"/>
    <property type="molecule type" value="Genomic_DNA"/>
</dbReference>
<proteinExistence type="predicted"/>
<dbReference type="Pfam" id="PF00392">
    <property type="entry name" value="GntR"/>
    <property type="match status" value="1"/>
</dbReference>
<feature type="domain" description="HTH gntR-type" evidence="4">
    <location>
        <begin position="19"/>
        <end position="87"/>
    </location>
</feature>
<dbReference type="Gene3D" id="1.10.10.10">
    <property type="entry name" value="Winged helix-like DNA-binding domain superfamily/Winged helix DNA-binding domain"/>
    <property type="match status" value="1"/>
</dbReference>
<dbReference type="SUPFAM" id="SSF46785">
    <property type="entry name" value="Winged helix' DNA-binding domain"/>
    <property type="match status" value="1"/>
</dbReference>
<name>A0A8J7F8Y3_9CYAN</name>
<dbReference type="InterPro" id="IPR036390">
    <property type="entry name" value="WH_DNA-bd_sf"/>
</dbReference>
<dbReference type="GO" id="GO:0003677">
    <property type="term" value="F:DNA binding"/>
    <property type="evidence" value="ECO:0007669"/>
    <property type="project" value="UniProtKB-KW"/>
</dbReference>
<evidence type="ECO:0000256" key="1">
    <source>
        <dbReference type="ARBA" id="ARBA00023015"/>
    </source>
</evidence>